<name>A0A7C3RLW4_DICTH</name>
<feature type="transmembrane region" description="Helical" evidence="4">
    <location>
        <begin position="141"/>
        <end position="166"/>
    </location>
</feature>
<dbReference type="InterPro" id="IPR011701">
    <property type="entry name" value="MFS"/>
</dbReference>
<feature type="transmembrane region" description="Helical" evidence="4">
    <location>
        <begin position="82"/>
        <end position="101"/>
    </location>
</feature>
<feature type="transmembrane region" description="Helical" evidence="4">
    <location>
        <begin position="172"/>
        <end position="189"/>
    </location>
</feature>
<feature type="domain" description="Major facilitator superfamily (MFS) profile" evidence="5">
    <location>
        <begin position="210"/>
        <end position="393"/>
    </location>
</feature>
<reference evidence="6" key="1">
    <citation type="journal article" date="2020" name="mSystems">
        <title>Genome- and Community-Level Interaction Insights into Carbon Utilization and Element Cycling Functions of Hydrothermarchaeota in Hydrothermal Sediment.</title>
        <authorList>
            <person name="Zhou Z."/>
            <person name="Liu Y."/>
            <person name="Xu W."/>
            <person name="Pan J."/>
            <person name="Luo Z.H."/>
            <person name="Li M."/>
        </authorList>
    </citation>
    <scope>NUCLEOTIDE SEQUENCE [LARGE SCALE GENOMIC DNA]</scope>
    <source>
        <strain evidence="6">SpSt-81</strain>
    </source>
</reference>
<evidence type="ECO:0000256" key="4">
    <source>
        <dbReference type="SAM" id="Phobius"/>
    </source>
</evidence>
<keyword evidence="3 4" id="KW-0472">Membrane</keyword>
<evidence type="ECO:0000313" key="6">
    <source>
        <dbReference type="EMBL" id="HFX13157.1"/>
    </source>
</evidence>
<dbReference type="EMBL" id="DTIN01000011">
    <property type="protein sequence ID" value="HFX13157.1"/>
    <property type="molecule type" value="Genomic_DNA"/>
</dbReference>
<feature type="transmembrane region" description="Helical" evidence="4">
    <location>
        <begin position="365"/>
        <end position="381"/>
    </location>
</feature>
<dbReference type="GO" id="GO:0022857">
    <property type="term" value="F:transmembrane transporter activity"/>
    <property type="evidence" value="ECO:0007669"/>
    <property type="project" value="InterPro"/>
</dbReference>
<organism evidence="6">
    <name type="scientific">Dictyoglomus thermophilum</name>
    <dbReference type="NCBI Taxonomy" id="14"/>
    <lineage>
        <taxon>Bacteria</taxon>
        <taxon>Pseudomonadati</taxon>
        <taxon>Dictyoglomota</taxon>
        <taxon>Dictyoglomia</taxon>
        <taxon>Dictyoglomales</taxon>
        <taxon>Dictyoglomaceae</taxon>
        <taxon>Dictyoglomus</taxon>
    </lineage>
</organism>
<feature type="transmembrane region" description="Helical" evidence="4">
    <location>
        <begin position="210"/>
        <end position="236"/>
    </location>
</feature>
<evidence type="ECO:0000259" key="5">
    <source>
        <dbReference type="PROSITE" id="PS50850"/>
    </source>
</evidence>
<dbReference type="PROSITE" id="PS50850">
    <property type="entry name" value="MFS"/>
    <property type="match status" value="1"/>
</dbReference>
<feature type="transmembrane region" description="Helical" evidence="4">
    <location>
        <begin position="248"/>
        <end position="269"/>
    </location>
</feature>
<dbReference type="Pfam" id="PF07690">
    <property type="entry name" value="MFS_1"/>
    <property type="match status" value="1"/>
</dbReference>
<keyword evidence="2 4" id="KW-1133">Transmembrane helix</keyword>
<dbReference type="InterPro" id="IPR036259">
    <property type="entry name" value="MFS_trans_sf"/>
</dbReference>
<dbReference type="AlphaFoldDB" id="A0A7C3RLW4"/>
<proteinExistence type="predicted"/>
<accession>A0A7C3RLW4</accession>
<dbReference type="PANTHER" id="PTHR23528">
    <property type="match status" value="1"/>
</dbReference>
<feature type="transmembrane region" description="Helical" evidence="4">
    <location>
        <begin position="276"/>
        <end position="292"/>
    </location>
</feature>
<evidence type="ECO:0000256" key="3">
    <source>
        <dbReference type="ARBA" id="ARBA00023136"/>
    </source>
</evidence>
<feature type="transmembrane region" description="Helical" evidence="4">
    <location>
        <begin position="298"/>
        <end position="323"/>
    </location>
</feature>
<comment type="caution">
    <text evidence="6">The sequence shown here is derived from an EMBL/GenBank/DDBJ whole genome shotgun (WGS) entry which is preliminary data.</text>
</comment>
<sequence>MKIINVGLFIRIIALISLGGISFSFFQAFRSFSLVFFVNKFVSSKTEIGILLSLGSFIGIVVPPLIGYLSDKLRNFLKGRKILIIFFLILFLFSVCGLEKVKDISSLYLYITFSFMFFYSGFSIYQALIPDLIAKDTYARATGIINFTSQFFQGLYIFIVVIAHASNLVFKLLKYGTLVSAFFLLFLPEKPGDSKKENLKLDLEFFKGRLWFLLFFLQFSIWYGVSSVSSFILLFFQDALSASINDYMVVLAIFGILTAISTFVSGFLADKYSKEKLSVFSLFLFGLSSFIFSQTYRIFHAFIASIIYGISLGSLMVIPYSLVLEYIPKGKAGSFVGVNTLMISMAQVLAYFTSGMTIDLGGYRINFLQGLISSILGLLILKEIKNSRLKNLS</sequence>
<evidence type="ECO:0000256" key="2">
    <source>
        <dbReference type="ARBA" id="ARBA00022989"/>
    </source>
</evidence>
<dbReference type="Gene3D" id="1.20.1250.20">
    <property type="entry name" value="MFS general substrate transporter like domains"/>
    <property type="match status" value="2"/>
</dbReference>
<feature type="transmembrane region" description="Helical" evidence="4">
    <location>
        <begin position="335"/>
        <end position="353"/>
    </location>
</feature>
<evidence type="ECO:0000256" key="1">
    <source>
        <dbReference type="ARBA" id="ARBA00022692"/>
    </source>
</evidence>
<gene>
    <name evidence="6" type="ORF">ENW00_03235</name>
</gene>
<keyword evidence="1 4" id="KW-0812">Transmembrane</keyword>
<dbReference type="InterPro" id="IPR020846">
    <property type="entry name" value="MFS_dom"/>
</dbReference>
<protein>
    <submittedName>
        <fullName evidence="6">MFS transporter</fullName>
    </submittedName>
</protein>
<feature type="transmembrane region" description="Helical" evidence="4">
    <location>
        <begin position="107"/>
        <end position="129"/>
    </location>
</feature>
<dbReference type="PANTHER" id="PTHR23528:SF1">
    <property type="entry name" value="MAJOR FACILITATOR SUPERFAMILY (MFS) PROFILE DOMAIN-CONTAINING PROTEIN"/>
    <property type="match status" value="1"/>
</dbReference>
<feature type="transmembrane region" description="Helical" evidence="4">
    <location>
        <begin position="12"/>
        <end position="38"/>
    </location>
</feature>
<dbReference type="SUPFAM" id="SSF103473">
    <property type="entry name" value="MFS general substrate transporter"/>
    <property type="match status" value="1"/>
</dbReference>
<feature type="transmembrane region" description="Helical" evidence="4">
    <location>
        <begin position="50"/>
        <end position="70"/>
    </location>
</feature>